<dbReference type="InterPro" id="IPR013098">
    <property type="entry name" value="Ig_I-set"/>
</dbReference>
<evidence type="ECO:0000313" key="15">
    <source>
        <dbReference type="Proteomes" id="UP000824219"/>
    </source>
</evidence>
<comment type="caution">
    <text evidence="14">The sequence shown here is derived from an EMBL/GenBank/DDBJ whole genome shotgun (WGS) entry which is preliminary data.</text>
</comment>
<dbReference type="PROSITE" id="PS50835">
    <property type="entry name" value="IG_LIKE"/>
    <property type="match status" value="2"/>
</dbReference>
<dbReference type="SMART" id="SM00409">
    <property type="entry name" value="IG"/>
    <property type="match status" value="2"/>
</dbReference>
<dbReference type="Pfam" id="PF02816">
    <property type="entry name" value="Alpha_kinase"/>
    <property type="match status" value="1"/>
</dbReference>
<feature type="region of interest" description="Disordered" evidence="11">
    <location>
        <begin position="1201"/>
        <end position="1287"/>
    </location>
</feature>
<dbReference type="InterPro" id="IPR013783">
    <property type="entry name" value="Ig-like_fold"/>
</dbReference>
<dbReference type="InterPro" id="IPR003598">
    <property type="entry name" value="Ig_sub2"/>
</dbReference>
<feature type="region of interest" description="Disordered" evidence="11">
    <location>
        <begin position="390"/>
        <end position="426"/>
    </location>
</feature>
<dbReference type="InterPro" id="IPR036179">
    <property type="entry name" value="Ig-like_dom_sf"/>
</dbReference>
<feature type="region of interest" description="Disordered" evidence="11">
    <location>
        <begin position="276"/>
        <end position="297"/>
    </location>
</feature>
<dbReference type="InterPro" id="IPR011009">
    <property type="entry name" value="Kinase-like_dom_sf"/>
</dbReference>
<feature type="compositionally biased region" description="Polar residues" evidence="11">
    <location>
        <begin position="1259"/>
        <end position="1268"/>
    </location>
</feature>
<evidence type="ECO:0000256" key="7">
    <source>
        <dbReference type="ARBA" id="ARBA00023157"/>
    </source>
</evidence>
<dbReference type="EC" id="2.7.11.1" evidence="2"/>
<dbReference type="InterPro" id="IPR004166">
    <property type="entry name" value="a-kinase_dom"/>
</dbReference>
<evidence type="ECO:0000256" key="11">
    <source>
        <dbReference type="SAM" id="MobiDB-lite"/>
    </source>
</evidence>
<dbReference type="GO" id="GO:0005634">
    <property type="term" value="C:nucleus"/>
    <property type="evidence" value="ECO:0007669"/>
    <property type="project" value="TreeGrafter"/>
</dbReference>
<dbReference type="PROSITE" id="PS51158">
    <property type="entry name" value="ALPHA_KINASE"/>
    <property type="match status" value="1"/>
</dbReference>
<feature type="domain" description="Ig-like" evidence="12">
    <location>
        <begin position="1390"/>
        <end position="1478"/>
    </location>
</feature>
<name>A0A9D3P1Y4_9TELE</name>
<dbReference type="Proteomes" id="UP000824219">
    <property type="component" value="Linkage Group LG04"/>
</dbReference>
<keyword evidence="3" id="KW-0723">Serine/threonine-protein kinase</keyword>
<dbReference type="SUPFAM" id="SSF48726">
    <property type="entry name" value="Immunoglobulin"/>
    <property type="match status" value="2"/>
</dbReference>
<evidence type="ECO:0000256" key="9">
    <source>
        <dbReference type="ARBA" id="ARBA00047899"/>
    </source>
</evidence>
<keyword evidence="4" id="KW-0808">Transferase</keyword>
<dbReference type="Pfam" id="PF07679">
    <property type="entry name" value="I-set"/>
    <property type="match status" value="2"/>
</dbReference>
<dbReference type="InterPro" id="IPR007110">
    <property type="entry name" value="Ig-like_dom"/>
</dbReference>
<evidence type="ECO:0000256" key="3">
    <source>
        <dbReference type="ARBA" id="ARBA00022527"/>
    </source>
</evidence>
<dbReference type="GO" id="GO:0005524">
    <property type="term" value="F:ATP binding"/>
    <property type="evidence" value="ECO:0007669"/>
    <property type="project" value="InterPro"/>
</dbReference>
<dbReference type="FunFam" id="2.60.40.10:FF:000069">
    <property type="entry name" value="Alpha-protein kinase 3"/>
    <property type="match status" value="1"/>
</dbReference>
<feature type="region of interest" description="Disordered" evidence="11">
    <location>
        <begin position="1357"/>
        <end position="1383"/>
    </location>
</feature>
<organism evidence="14 15">
    <name type="scientific">Hemibagrus wyckioides</name>
    <dbReference type="NCBI Taxonomy" id="337641"/>
    <lineage>
        <taxon>Eukaryota</taxon>
        <taxon>Metazoa</taxon>
        <taxon>Chordata</taxon>
        <taxon>Craniata</taxon>
        <taxon>Vertebrata</taxon>
        <taxon>Euteleostomi</taxon>
        <taxon>Actinopterygii</taxon>
        <taxon>Neopterygii</taxon>
        <taxon>Teleostei</taxon>
        <taxon>Ostariophysi</taxon>
        <taxon>Siluriformes</taxon>
        <taxon>Bagridae</taxon>
        <taxon>Hemibagrus</taxon>
    </lineage>
</organism>
<feature type="compositionally biased region" description="Polar residues" evidence="11">
    <location>
        <begin position="1230"/>
        <end position="1242"/>
    </location>
</feature>
<keyword evidence="5" id="KW-0677">Repeat</keyword>
<dbReference type="Gene3D" id="2.60.40.10">
    <property type="entry name" value="Immunoglobulins"/>
    <property type="match status" value="2"/>
</dbReference>
<evidence type="ECO:0000256" key="4">
    <source>
        <dbReference type="ARBA" id="ARBA00022679"/>
    </source>
</evidence>
<proteinExistence type="inferred from homology"/>
<comment type="catalytic activity">
    <reaction evidence="10">
        <text>L-seryl-[protein] + ATP = O-phospho-L-seryl-[protein] + ADP + H(+)</text>
        <dbReference type="Rhea" id="RHEA:17989"/>
        <dbReference type="Rhea" id="RHEA-COMP:9863"/>
        <dbReference type="Rhea" id="RHEA-COMP:11604"/>
        <dbReference type="ChEBI" id="CHEBI:15378"/>
        <dbReference type="ChEBI" id="CHEBI:29999"/>
        <dbReference type="ChEBI" id="CHEBI:30616"/>
        <dbReference type="ChEBI" id="CHEBI:83421"/>
        <dbReference type="ChEBI" id="CHEBI:456216"/>
        <dbReference type="EC" id="2.7.11.1"/>
    </reaction>
</comment>
<dbReference type="InterPro" id="IPR003599">
    <property type="entry name" value="Ig_sub"/>
</dbReference>
<accession>A0A9D3P1Y4</accession>
<feature type="domain" description="Alpha-type protein kinase" evidence="13">
    <location>
        <begin position="1506"/>
        <end position="1737"/>
    </location>
</feature>
<evidence type="ECO:0000259" key="13">
    <source>
        <dbReference type="PROSITE" id="PS51158"/>
    </source>
</evidence>
<dbReference type="SUPFAM" id="SSF56112">
    <property type="entry name" value="Protein kinase-like (PK-like)"/>
    <property type="match status" value="1"/>
</dbReference>
<evidence type="ECO:0000256" key="6">
    <source>
        <dbReference type="ARBA" id="ARBA00022777"/>
    </source>
</evidence>
<dbReference type="CDD" id="cd16973">
    <property type="entry name" value="Alpha_kinase_ALPK3"/>
    <property type="match status" value="1"/>
</dbReference>
<evidence type="ECO:0000259" key="12">
    <source>
        <dbReference type="PROSITE" id="PS50835"/>
    </source>
</evidence>
<gene>
    <name evidence="14" type="ORF">KOW79_003281</name>
</gene>
<dbReference type="GO" id="GO:0004674">
    <property type="term" value="F:protein serine/threonine kinase activity"/>
    <property type="evidence" value="ECO:0007669"/>
    <property type="project" value="UniProtKB-KW"/>
</dbReference>
<comment type="catalytic activity">
    <reaction evidence="9">
        <text>L-threonyl-[protein] + ATP = O-phospho-L-threonyl-[protein] + ADP + H(+)</text>
        <dbReference type="Rhea" id="RHEA:46608"/>
        <dbReference type="Rhea" id="RHEA-COMP:11060"/>
        <dbReference type="Rhea" id="RHEA-COMP:11605"/>
        <dbReference type="ChEBI" id="CHEBI:15378"/>
        <dbReference type="ChEBI" id="CHEBI:30013"/>
        <dbReference type="ChEBI" id="CHEBI:30616"/>
        <dbReference type="ChEBI" id="CHEBI:61977"/>
        <dbReference type="ChEBI" id="CHEBI:456216"/>
        <dbReference type="EC" id="2.7.11.1"/>
    </reaction>
</comment>
<feature type="region of interest" description="Disordered" evidence="11">
    <location>
        <begin position="1"/>
        <end position="20"/>
    </location>
</feature>
<keyword evidence="8" id="KW-0393">Immunoglobulin domain</keyword>
<evidence type="ECO:0000256" key="8">
    <source>
        <dbReference type="ARBA" id="ARBA00023319"/>
    </source>
</evidence>
<evidence type="ECO:0000313" key="14">
    <source>
        <dbReference type="EMBL" id="KAG7333146.1"/>
    </source>
</evidence>
<evidence type="ECO:0000256" key="10">
    <source>
        <dbReference type="ARBA" id="ARBA00048679"/>
    </source>
</evidence>
<reference evidence="14 15" key="1">
    <citation type="submission" date="2021-06" db="EMBL/GenBank/DDBJ databases">
        <title>Chromosome-level genome assembly of the red-tail catfish (Hemibagrus wyckioides).</title>
        <authorList>
            <person name="Shao F."/>
        </authorList>
    </citation>
    <scope>NUCLEOTIDE SEQUENCE [LARGE SCALE GENOMIC DNA]</scope>
    <source>
        <strain evidence="14">EC202008001</strain>
        <tissue evidence="14">Blood</tissue>
    </source>
</reference>
<feature type="compositionally biased region" description="Basic and acidic residues" evidence="11">
    <location>
        <begin position="390"/>
        <end position="413"/>
    </location>
</feature>
<dbReference type="GO" id="GO:0055013">
    <property type="term" value="P:cardiac muscle cell development"/>
    <property type="evidence" value="ECO:0007669"/>
    <property type="project" value="TreeGrafter"/>
</dbReference>
<dbReference type="SMART" id="SM00408">
    <property type="entry name" value="IGc2"/>
    <property type="match status" value="2"/>
</dbReference>
<evidence type="ECO:0000256" key="2">
    <source>
        <dbReference type="ARBA" id="ARBA00012513"/>
    </source>
</evidence>
<dbReference type="SMART" id="SM00811">
    <property type="entry name" value="Alpha_kinase"/>
    <property type="match status" value="1"/>
</dbReference>
<dbReference type="PANTHER" id="PTHR47091:SF1">
    <property type="entry name" value="ALPHA-PROTEIN KINASE 3"/>
    <property type="match status" value="1"/>
</dbReference>
<protein>
    <recommendedName>
        <fullName evidence="2">non-specific serine/threonine protein kinase</fullName>
        <ecNumber evidence="2">2.7.11.1</ecNumber>
    </recommendedName>
</protein>
<feature type="domain" description="Ig-like" evidence="12">
    <location>
        <begin position="60"/>
        <end position="156"/>
    </location>
</feature>
<dbReference type="EMBL" id="JAHKSW010000004">
    <property type="protein sequence ID" value="KAG7333146.1"/>
    <property type="molecule type" value="Genomic_DNA"/>
</dbReference>
<keyword evidence="15" id="KW-1185">Reference proteome</keyword>
<keyword evidence="6" id="KW-0418">Kinase</keyword>
<feature type="region of interest" description="Disordered" evidence="11">
    <location>
        <begin position="813"/>
        <end position="833"/>
    </location>
</feature>
<feature type="region of interest" description="Disordered" evidence="11">
    <location>
        <begin position="1746"/>
        <end position="1818"/>
    </location>
</feature>
<dbReference type="PANTHER" id="PTHR47091">
    <property type="entry name" value="ALPHA-PROTEIN KINASE 2-RELATED"/>
    <property type="match status" value="1"/>
</dbReference>
<evidence type="ECO:0000256" key="1">
    <source>
        <dbReference type="ARBA" id="ARBA00008651"/>
    </source>
</evidence>
<feature type="compositionally biased region" description="Polar residues" evidence="11">
    <location>
        <begin position="1764"/>
        <end position="1788"/>
    </location>
</feature>
<feature type="compositionally biased region" description="Basic and acidic residues" evidence="11">
    <location>
        <begin position="813"/>
        <end position="825"/>
    </location>
</feature>
<feature type="region of interest" description="Disordered" evidence="11">
    <location>
        <begin position="1333"/>
        <end position="1352"/>
    </location>
</feature>
<evidence type="ECO:0000256" key="5">
    <source>
        <dbReference type="ARBA" id="ARBA00022737"/>
    </source>
</evidence>
<sequence length="1818" mass="204623">MTSRRPMTHSYSGNGRYCSQNGDDALSPRLDSRNYLSNVRPENRSTFCTVMSQLTEETQPCFETTIKSKAVSEACNVKFTCVVTGYPVPELTWYKDDMELDRYCGLPKYEIFRNGKIHTLHIYNCTVDDAAIYQVSARNSKGIVSCSGVLEVGTMSEYKIHQRFFAKLKQKAELKRRELEHSYCQEKDKIQQEHLSNSHVRLFDGLVYQSIQIGEDNDAKEDEITEEQPEALKEELNRISLKVNKYLMIPDRNQENYSEHMSSDVSQNNGNQQLIYGSKKADTGGTIPSTKEKEGRSNITVSNGFDEAFTSPSSQGVVGAKDTQEGMSLAKILVESLQLKLHEEHQMTTLQSQEITSNKPCTIQEMEREKSVHTEGEKLKAEEMHQEWESCWKGEQERSLEKEQDFKQLEPENRPAAGPEGKKPIYKEPEYHHKSALSSVFHSLKDIFFGKSKKSPENTDSSKKVNDLNVEKEIATVKSEAYCHLPQIKPQQYDPSSVCGTVPDQLESVATEQQNQIGTLYVNTQFFEETPSLHINTKMEILHLHNHIHGFTTNYIKDISQNSKTHHQSVEEEKEVGPEALQRNTLLTVHEVSDDHIEPNNDVPNMDQVCHETAGQQCTALTDQRIKVGREMQVVMQQDNAEFTMMSTASMPQPNRTNQVSHTTLLVPNNCVHKDGIWVDESIAECNYNKESKNMDVAIAELTDSTNVSEADTADVTECLTLSIYEREQCNAIFQDKSTPVLDMSHGESEIMESVITQNRNSALVLNSFIENVQGFAADTVRHDTSKLETISSIGHKDNNTEAMKFDSIEKMKKQDQSKEKKMGNETEQTVDSKGVSTNFISEQGTGIYKSKKQPELEELETHLRVEKTKIYTKILQEKHTVESRDQSVVSPIIILPDTRETVIKNVAKMRAMPFTPEIKVTVPEKVKQEEPFSVPRTDVFFSEHERVTHPVVHDITLMHRDNEPSSEESMVIASGAPNKNIRDDKVEIIVEPLYVMPPQHENNLGFFPSDQRTIEVKTENLETQMWDNEEPSDNDWSSGNDNNNIPIISIACADDFLPIQEQEKEYGKLVFQDPVNQDSAALYMQAHSSSYIPITHVESSTENTIKQEIVPESLTIIREVVGHFNSGSIQNTNQIIEKAAFQKEVTERRNLVGTQLTSDVFSALSPKALQNTIVCNTEVCPDKEAKVEVDADRCQRDKPAMEKLGLTTPVGPTLPPLSPASLRKLMAKNNPNLESQGSTVTLLGDGSEKKGDDSGGSTPTSTLSCESSPKMKRRDSLTLIPSATPEELASGARRKIYLAKAKSEDEGSDIQNKRDSPYMSPSQARRAAFLQLQSGQQAQQMEKRSPMLGRRKTMLDVQKSKEEPSEDINLSNTESKPAEKEKLDPYKAPQVIRKIRGEPFSDALGHLKLWCQFFNVLGDSTIKWFKDDIEIAEIKRSAGDESQVALAIVQASCRDCGVYGCTIKNEYGTDTTDYLLSSDILAEFFLRDDSEVGEEIEMTPLLFNKGLVDPGYWGNKFFGRIMMEELQIGEGSAHKISRAKVIYGLDPIFDSGTTCIVKVRNQIVYGTKEENCLADINLEITKQECKIHNTIREYCKIFAAEARVIDKFGFGLEVIPLYLIYRPANTIPYATMEADLKGVYLTYCTVDKTGKLITQSTSEVEQKCCTFQHWIYQWTNGNLLVTQLKGVDTKITNVKIVTKSKGYQSLTDKGSPKILEQFVIQHQCNYYCGLLGLRALKTMDPLQQSKLKTSRSPMLARKVGLADSSSPQLQKKGSSNPQTAKNINSSPKLAKKTEKDGENNSATKHKTMEGPKSVTMR</sequence>
<dbReference type="Gene3D" id="3.20.200.10">
    <property type="entry name" value="MHCK/EF2 kinase"/>
    <property type="match status" value="1"/>
</dbReference>
<comment type="similarity">
    <text evidence="1">Belongs to the protein kinase superfamily. Alpha-type protein kinase family. ALPK subfamily.</text>
</comment>
<feature type="region of interest" description="Disordered" evidence="11">
    <location>
        <begin position="1300"/>
        <end position="1324"/>
    </location>
</feature>
<keyword evidence="7" id="KW-1015">Disulfide bond</keyword>
<dbReference type="OrthoDB" id="301415at2759"/>
<feature type="compositionally biased region" description="Basic and acidic residues" evidence="11">
    <location>
        <begin position="1302"/>
        <end position="1317"/>
    </location>
</feature>